<dbReference type="RefSeq" id="XP_021813339.1">
    <property type="nucleotide sequence ID" value="XM_021957647.1"/>
</dbReference>
<protein>
    <submittedName>
        <fullName evidence="4">Uncharacterized protein LOC110756245</fullName>
    </submittedName>
</protein>
<organism evidence="3 4">
    <name type="scientific">Prunus avium</name>
    <name type="common">Cherry</name>
    <name type="synonym">Cerasus avium</name>
    <dbReference type="NCBI Taxonomy" id="42229"/>
    <lineage>
        <taxon>Eukaryota</taxon>
        <taxon>Viridiplantae</taxon>
        <taxon>Streptophyta</taxon>
        <taxon>Embryophyta</taxon>
        <taxon>Tracheophyta</taxon>
        <taxon>Spermatophyta</taxon>
        <taxon>Magnoliopsida</taxon>
        <taxon>eudicotyledons</taxon>
        <taxon>Gunneridae</taxon>
        <taxon>Pentapetalae</taxon>
        <taxon>rosids</taxon>
        <taxon>fabids</taxon>
        <taxon>Rosales</taxon>
        <taxon>Rosaceae</taxon>
        <taxon>Amygdaloideae</taxon>
        <taxon>Amygdaleae</taxon>
        <taxon>Prunus</taxon>
    </lineage>
</organism>
<feature type="compositionally biased region" description="Basic and acidic residues" evidence="1">
    <location>
        <begin position="158"/>
        <end position="171"/>
    </location>
</feature>
<sequence length="181" mass="20862">MNVKDGDAMKCLAFPLLLEGSTKDWFKSLKPDFISSFNLPKQSFMNQFLSTSKKRYLPNYLLSIRQGPKEKLRHYINRFNLEVISIPSCSKHTTYIALLAGFQRGPFLFHVNKFPPKSYEDLVSEAYRHVIAEEMTYDTPEGKDPSQPSVGDKRRKGRNDVHDKPNDKKGIFENSRQGGRD</sequence>
<dbReference type="GeneID" id="110756245"/>
<evidence type="ECO:0000313" key="3">
    <source>
        <dbReference type="Proteomes" id="UP000515124"/>
    </source>
</evidence>
<evidence type="ECO:0000313" key="4">
    <source>
        <dbReference type="RefSeq" id="XP_021813339.1"/>
    </source>
</evidence>
<proteinExistence type="predicted"/>
<dbReference type="InterPro" id="IPR005162">
    <property type="entry name" value="Retrotrans_gag_dom"/>
</dbReference>
<keyword evidence="3" id="KW-1185">Reference proteome</keyword>
<dbReference type="PANTHER" id="PTHR33223:SF10">
    <property type="entry name" value="AMINOTRANSFERASE-LIKE PLANT MOBILE DOMAIN-CONTAINING PROTEIN"/>
    <property type="match status" value="1"/>
</dbReference>
<gene>
    <name evidence="4" type="primary">LOC110756245</name>
</gene>
<accession>A0A6P5SBR2</accession>
<reference evidence="4" key="1">
    <citation type="submission" date="2025-08" db="UniProtKB">
        <authorList>
            <consortium name="RefSeq"/>
        </authorList>
    </citation>
    <scope>IDENTIFICATION</scope>
</reference>
<evidence type="ECO:0000256" key="1">
    <source>
        <dbReference type="SAM" id="MobiDB-lite"/>
    </source>
</evidence>
<name>A0A6P5SBR2_PRUAV</name>
<evidence type="ECO:0000259" key="2">
    <source>
        <dbReference type="Pfam" id="PF03732"/>
    </source>
</evidence>
<feature type="domain" description="Retrotransposon gag" evidence="2">
    <location>
        <begin position="14"/>
        <end position="90"/>
    </location>
</feature>
<feature type="region of interest" description="Disordered" evidence="1">
    <location>
        <begin position="136"/>
        <end position="181"/>
    </location>
</feature>
<dbReference type="KEGG" id="pavi:110756245"/>
<dbReference type="Pfam" id="PF03732">
    <property type="entry name" value="Retrotrans_gag"/>
    <property type="match status" value="1"/>
</dbReference>
<dbReference type="Proteomes" id="UP000515124">
    <property type="component" value="Unplaced"/>
</dbReference>
<dbReference type="PANTHER" id="PTHR33223">
    <property type="entry name" value="CCHC-TYPE DOMAIN-CONTAINING PROTEIN"/>
    <property type="match status" value="1"/>
</dbReference>
<dbReference type="AlphaFoldDB" id="A0A6P5SBR2"/>